<feature type="transmembrane region" description="Helical" evidence="1">
    <location>
        <begin position="127"/>
        <end position="147"/>
    </location>
</feature>
<keyword evidence="3" id="KW-1185">Reference proteome</keyword>
<feature type="transmembrane region" description="Helical" evidence="1">
    <location>
        <begin position="62"/>
        <end position="80"/>
    </location>
</feature>
<organism evidence="2 3">
    <name type="scientific">Noviherbaspirillum suwonense</name>
    <dbReference type="NCBI Taxonomy" id="1224511"/>
    <lineage>
        <taxon>Bacteria</taxon>
        <taxon>Pseudomonadati</taxon>
        <taxon>Pseudomonadota</taxon>
        <taxon>Betaproteobacteria</taxon>
        <taxon>Burkholderiales</taxon>
        <taxon>Oxalobacteraceae</taxon>
        <taxon>Noviherbaspirillum</taxon>
    </lineage>
</organism>
<comment type="caution">
    <text evidence="2">The sequence shown here is derived from an EMBL/GenBank/DDBJ whole genome shotgun (WGS) entry which is preliminary data.</text>
</comment>
<protein>
    <submittedName>
        <fullName evidence="2">Uncharacterized protein</fullName>
    </submittedName>
</protein>
<feature type="transmembrane region" description="Helical" evidence="1">
    <location>
        <begin position="87"/>
        <end position="107"/>
    </location>
</feature>
<dbReference type="RefSeq" id="WP_283445390.1">
    <property type="nucleotide sequence ID" value="NZ_FXUL01000033.1"/>
</dbReference>
<reference evidence="2 3" key="1">
    <citation type="submission" date="2017-05" db="EMBL/GenBank/DDBJ databases">
        <authorList>
            <person name="Varghese N."/>
            <person name="Submissions S."/>
        </authorList>
    </citation>
    <scope>NUCLEOTIDE SEQUENCE [LARGE SCALE GENOMIC DNA]</scope>
    <source>
        <strain evidence="2 3">DSM 26001</strain>
    </source>
</reference>
<evidence type="ECO:0000313" key="3">
    <source>
        <dbReference type="Proteomes" id="UP001158049"/>
    </source>
</evidence>
<evidence type="ECO:0000313" key="2">
    <source>
        <dbReference type="EMBL" id="SMP80013.1"/>
    </source>
</evidence>
<dbReference type="Proteomes" id="UP001158049">
    <property type="component" value="Unassembled WGS sequence"/>
</dbReference>
<accession>A0ABY1QTX8</accession>
<sequence length="152" mass="16182">MPNTESIAIRQPTMQWPIAFAAGFVAVLALHQPMLGLLSSLGITQAVPYASKAVGPLGVPQFISAAFWGGIWGMVLQAVSRRWPVGAGFLLKCLIFGMIFPTLVAWFVVAPLKGLPMAGGFKANNMITGLCVNAAWGLGAGILLALYRRSRR</sequence>
<evidence type="ECO:0000256" key="1">
    <source>
        <dbReference type="SAM" id="Phobius"/>
    </source>
</evidence>
<keyword evidence="1" id="KW-0472">Membrane</keyword>
<dbReference type="EMBL" id="FXUL01000033">
    <property type="protein sequence ID" value="SMP80013.1"/>
    <property type="molecule type" value="Genomic_DNA"/>
</dbReference>
<gene>
    <name evidence="2" type="ORF">SAMN06295970_13348</name>
</gene>
<name>A0ABY1QTX8_9BURK</name>
<proteinExistence type="predicted"/>
<keyword evidence="1" id="KW-0812">Transmembrane</keyword>
<keyword evidence="1" id="KW-1133">Transmembrane helix</keyword>